<sequence>MTESDADKNPELNEKLQGASRVLLESQATATRSEQEKELTIVVQQKTWEIHYSELPSSWVVEFPEQTPLLQHLMSPSPFDRPTLSLLCDDPGS</sequence>
<evidence type="ECO:0000256" key="1">
    <source>
        <dbReference type="SAM" id="MobiDB-lite"/>
    </source>
</evidence>
<dbReference type="EMBL" id="FN596498">
    <property type="protein sequence ID" value="CBI36509.3"/>
    <property type="molecule type" value="Genomic_DNA"/>
</dbReference>
<dbReference type="PaxDb" id="29760-VIT_01s0011g00430.t01"/>
<proteinExistence type="predicted"/>
<dbReference type="ExpressionAtlas" id="D7U193">
    <property type="expression patterns" value="baseline"/>
</dbReference>
<name>D7U193_VITVI</name>
<feature type="region of interest" description="Disordered" evidence="1">
    <location>
        <begin position="1"/>
        <end position="20"/>
    </location>
</feature>
<protein>
    <submittedName>
        <fullName evidence="2">Uncharacterized protein</fullName>
    </submittedName>
</protein>
<evidence type="ECO:0000313" key="3">
    <source>
        <dbReference type="Proteomes" id="UP000009183"/>
    </source>
</evidence>
<evidence type="ECO:0000313" key="2">
    <source>
        <dbReference type="EMBL" id="CBI36509.3"/>
    </source>
</evidence>
<feature type="compositionally biased region" description="Basic and acidic residues" evidence="1">
    <location>
        <begin position="1"/>
        <end position="14"/>
    </location>
</feature>
<dbReference type="InParanoid" id="D7U193"/>
<accession>D7U193</accession>
<dbReference type="Proteomes" id="UP000009183">
    <property type="component" value="Chromosome 1, unordered"/>
</dbReference>
<reference evidence="3" key="1">
    <citation type="journal article" date="2007" name="Nature">
        <title>The grapevine genome sequence suggests ancestral hexaploidization in major angiosperm phyla.</title>
        <authorList>
            <consortium name="The French-Italian Public Consortium for Grapevine Genome Characterization."/>
            <person name="Jaillon O."/>
            <person name="Aury J.-M."/>
            <person name="Noel B."/>
            <person name="Policriti A."/>
            <person name="Clepet C."/>
            <person name="Casagrande A."/>
            <person name="Choisne N."/>
            <person name="Aubourg S."/>
            <person name="Vitulo N."/>
            <person name="Jubin C."/>
            <person name="Vezzi A."/>
            <person name="Legeai F."/>
            <person name="Hugueney P."/>
            <person name="Dasilva C."/>
            <person name="Horner D."/>
            <person name="Mica E."/>
            <person name="Jublot D."/>
            <person name="Poulain J."/>
            <person name="Bruyere C."/>
            <person name="Billault A."/>
            <person name="Segurens B."/>
            <person name="Gouyvenoux M."/>
            <person name="Ugarte E."/>
            <person name="Cattonaro F."/>
            <person name="Anthouard V."/>
            <person name="Vico V."/>
            <person name="Del Fabbro C."/>
            <person name="Alaux M."/>
            <person name="Di Gaspero G."/>
            <person name="Dumas V."/>
            <person name="Felice N."/>
            <person name="Paillard S."/>
            <person name="Juman I."/>
            <person name="Moroldo M."/>
            <person name="Scalabrin S."/>
            <person name="Canaguier A."/>
            <person name="Le Clainche I."/>
            <person name="Malacrida G."/>
            <person name="Durand E."/>
            <person name="Pesole G."/>
            <person name="Laucou V."/>
            <person name="Chatelet P."/>
            <person name="Merdinoglu D."/>
            <person name="Delledonne M."/>
            <person name="Pezzotti M."/>
            <person name="Lecharny A."/>
            <person name="Scarpelli C."/>
            <person name="Artiguenave F."/>
            <person name="Pe M.E."/>
            <person name="Valle G."/>
            <person name="Morgante M."/>
            <person name="Caboche M."/>
            <person name="Adam-Blondon A.-F."/>
            <person name="Weissenbach J."/>
            <person name="Quetier F."/>
            <person name="Wincker P."/>
        </authorList>
    </citation>
    <scope>NUCLEOTIDE SEQUENCE [LARGE SCALE GENOMIC DNA]</scope>
    <source>
        <strain evidence="3">cv. Pinot noir / PN40024</strain>
    </source>
</reference>
<dbReference type="HOGENOM" id="CLU_2404021_0_0_1"/>
<keyword evidence="3" id="KW-1185">Reference proteome</keyword>
<gene>
    <name evidence="2" type="ordered locus">VIT_01s0011g00430</name>
</gene>
<dbReference type="AlphaFoldDB" id="D7U193"/>
<organism evidence="2 3">
    <name type="scientific">Vitis vinifera</name>
    <name type="common">Grape</name>
    <dbReference type="NCBI Taxonomy" id="29760"/>
    <lineage>
        <taxon>Eukaryota</taxon>
        <taxon>Viridiplantae</taxon>
        <taxon>Streptophyta</taxon>
        <taxon>Embryophyta</taxon>
        <taxon>Tracheophyta</taxon>
        <taxon>Spermatophyta</taxon>
        <taxon>Magnoliopsida</taxon>
        <taxon>eudicotyledons</taxon>
        <taxon>Gunneridae</taxon>
        <taxon>Pentapetalae</taxon>
        <taxon>rosids</taxon>
        <taxon>Vitales</taxon>
        <taxon>Vitaceae</taxon>
        <taxon>Viteae</taxon>
        <taxon>Vitis</taxon>
    </lineage>
</organism>